<name>A0ABY5MM11_9HYPH</name>
<dbReference type="EMBL" id="CP030941">
    <property type="protein sequence ID" value="UUP16916.1"/>
    <property type="molecule type" value="Genomic_DNA"/>
</dbReference>
<feature type="signal peptide" evidence="1">
    <location>
        <begin position="1"/>
        <end position="24"/>
    </location>
</feature>
<organism evidence="2 3">
    <name type="scientific">Nitratireductor thuwali</name>
    <dbReference type="NCBI Taxonomy" id="2267699"/>
    <lineage>
        <taxon>Bacteria</taxon>
        <taxon>Pseudomonadati</taxon>
        <taxon>Pseudomonadota</taxon>
        <taxon>Alphaproteobacteria</taxon>
        <taxon>Hyphomicrobiales</taxon>
        <taxon>Phyllobacteriaceae</taxon>
        <taxon>Nitratireductor</taxon>
    </lineage>
</organism>
<keyword evidence="3" id="KW-1185">Reference proteome</keyword>
<gene>
    <name evidence="2" type="ORF">NTH_01366</name>
</gene>
<dbReference type="InterPro" id="IPR009333">
    <property type="entry name" value="DUF992"/>
</dbReference>
<feature type="chain" id="PRO_5046447139" description="DUF992 domain-containing protein" evidence="1">
    <location>
        <begin position="25"/>
        <end position="162"/>
    </location>
</feature>
<protein>
    <recommendedName>
        <fullName evidence="4">DUF992 domain-containing protein</fullName>
    </recommendedName>
</protein>
<dbReference type="Proteomes" id="UP001342418">
    <property type="component" value="Chromosome"/>
</dbReference>
<proteinExistence type="predicted"/>
<dbReference type="RefSeq" id="WP_338529302.1">
    <property type="nucleotide sequence ID" value="NZ_CP030941.1"/>
</dbReference>
<sequence length="162" mass="16408">MRQRLIAALGAAFLLSAGALPTAAQDRIELGMLDCIIGGGMNIAIITSEELSCTFDPADDSSPPETYVGVVNKFGLDIGATSEKVMRWLVVAPTADAYAPGALAGDYVGASAEVTAGVGAGANVLVSQSGENLMLQPISLQAQTGLNLAVGVSGLQLRSTAQ</sequence>
<evidence type="ECO:0008006" key="4">
    <source>
        <dbReference type="Google" id="ProtNLM"/>
    </source>
</evidence>
<reference evidence="2 3" key="1">
    <citation type="submission" date="2018-07" db="EMBL/GenBank/DDBJ databases">
        <title>Genome sequence of Nitratireductor thuwali#1536.</title>
        <authorList>
            <person name="Michoud G."/>
            <person name="Merlino G."/>
            <person name="Sefrji F.O."/>
            <person name="Daffonchio D."/>
        </authorList>
    </citation>
    <scope>NUCLEOTIDE SEQUENCE [LARGE SCALE GENOMIC DNA]</scope>
    <source>
        <strain evidence="3">Nit1536</strain>
    </source>
</reference>
<accession>A0ABY5MM11</accession>
<dbReference type="Pfam" id="PF06186">
    <property type="entry name" value="DUF992"/>
    <property type="match status" value="1"/>
</dbReference>
<evidence type="ECO:0000313" key="3">
    <source>
        <dbReference type="Proteomes" id="UP001342418"/>
    </source>
</evidence>
<keyword evidence="1" id="KW-0732">Signal</keyword>
<evidence type="ECO:0000313" key="2">
    <source>
        <dbReference type="EMBL" id="UUP16916.1"/>
    </source>
</evidence>
<evidence type="ECO:0000256" key="1">
    <source>
        <dbReference type="SAM" id="SignalP"/>
    </source>
</evidence>